<dbReference type="Gene3D" id="3.40.640.10">
    <property type="entry name" value="Type I PLP-dependent aspartate aminotransferase-like (Major domain)"/>
    <property type="match status" value="1"/>
</dbReference>
<keyword evidence="9" id="KW-0411">Iron-sulfur</keyword>
<comment type="similarity">
    <text evidence="3">Belongs to the class-V pyridoxal-phosphate-dependent aminotransferase family. NifS/IscS subfamily.</text>
</comment>
<keyword evidence="6" id="KW-0479">Metal-binding</keyword>
<keyword evidence="5" id="KW-0808">Transferase</keyword>
<keyword evidence="14" id="KW-1185">Reference proteome</keyword>
<dbReference type="Gene3D" id="3.90.1150.10">
    <property type="entry name" value="Aspartate Aminotransferase, domain 1"/>
    <property type="match status" value="1"/>
</dbReference>
<evidence type="ECO:0000256" key="7">
    <source>
        <dbReference type="ARBA" id="ARBA00022898"/>
    </source>
</evidence>
<dbReference type="InterPro" id="IPR015421">
    <property type="entry name" value="PyrdxlP-dep_Trfase_major"/>
</dbReference>
<name>A0A1M5X4Q7_9BACT</name>
<dbReference type="FunFam" id="3.40.640.10:FF:000084">
    <property type="entry name" value="IscS-like cysteine desulfurase"/>
    <property type="match status" value="1"/>
</dbReference>
<accession>A0A1M5X4Q7</accession>
<dbReference type="InterPro" id="IPR000192">
    <property type="entry name" value="Aminotrans_V_dom"/>
</dbReference>
<evidence type="ECO:0000259" key="12">
    <source>
        <dbReference type="Pfam" id="PF00266"/>
    </source>
</evidence>
<dbReference type="PANTHER" id="PTHR11601:SF34">
    <property type="entry name" value="CYSTEINE DESULFURASE"/>
    <property type="match status" value="1"/>
</dbReference>
<gene>
    <name evidence="13" type="ORF">SAMN02745124_02751</name>
</gene>
<dbReference type="RefSeq" id="WP_073376966.1">
    <property type="nucleotide sequence ID" value="NZ_FQXS01000017.1"/>
</dbReference>
<dbReference type="Proteomes" id="UP000184139">
    <property type="component" value="Unassembled WGS sequence"/>
</dbReference>
<dbReference type="SUPFAM" id="SSF53383">
    <property type="entry name" value="PLP-dependent transferases"/>
    <property type="match status" value="1"/>
</dbReference>
<evidence type="ECO:0000256" key="2">
    <source>
        <dbReference type="ARBA" id="ARBA00003120"/>
    </source>
</evidence>
<organism evidence="13 14">
    <name type="scientific">Desulfofustis glycolicus DSM 9705</name>
    <dbReference type="NCBI Taxonomy" id="1121409"/>
    <lineage>
        <taxon>Bacteria</taxon>
        <taxon>Pseudomonadati</taxon>
        <taxon>Thermodesulfobacteriota</taxon>
        <taxon>Desulfobulbia</taxon>
        <taxon>Desulfobulbales</taxon>
        <taxon>Desulfocapsaceae</taxon>
        <taxon>Desulfofustis</taxon>
    </lineage>
</organism>
<sequence>MSRPVYLDYNGTTPHAPEVIAAMRPFLESDFGNPSSGHWYGIRPKQAVIAARKQVAGLLGCAPSEVLFTSGGTEANNQVIKSIAGARHTTGRHLITSSIEHPAILEVCRHMERHGFDVTVVEVDSDGLVDPADVAAAIRTDTIMISIMHANNEVGTIQPIAEIATLARRHGILMHTDAAQSLGKIPARVDELGVDLLSMAGHKLYAPKGVGALYIRKTVEPQVFCHGAGQENGRRAGTENVLEIVGLGAACQLAGADLGHHAAHQQAMRDRLEAGLSANLTEIRFNGHRTYRLPNTCSVSFYGLEANRLLEEIGLDVAASAGAACHADRVEISHVLTAMQVTESWAAGTLRFTTGRYTTAEDIDRALAAVVSAVQRLRG</sequence>
<evidence type="ECO:0000256" key="1">
    <source>
        <dbReference type="ARBA" id="ARBA00001933"/>
    </source>
</evidence>
<evidence type="ECO:0000256" key="3">
    <source>
        <dbReference type="ARBA" id="ARBA00006490"/>
    </source>
</evidence>
<dbReference type="EC" id="2.8.1.7" evidence="4"/>
<evidence type="ECO:0000256" key="5">
    <source>
        <dbReference type="ARBA" id="ARBA00022679"/>
    </source>
</evidence>
<dbReference type="STRING" id="1121409.SAMN02745124_02751"/>
<reference evidence="13 14" key="1">
    <citation type="submission" date="2016-11" db="EMBL/GenBank/DDBJ databases">
        <authorList>
            <person name="Jaros S."/>
            <person name="Januszkiewicz K."/>
            <person name="Wedrychowicz H."/>
        </authorList>
    </citation>
    <scope>NUCLEOTIDE SEQUENCE [LARGE SCALE GENOMIC DNA]</scope>
    <source>
        <strain evidence="13 14">DSM 9705</strain>
    </source>
</reference>
<keyword evidence="7" id="KW-0663">Pyridoxal phosphate</keyword>
<dbReference type="GO" id="GO:0046872">
    <property type="term" value="F:metal ion binding"/>
    <property type="evidence" value="ECO:0007669"/>
    <property type="project" value="UniProtKB-KW"/>
</dbReference>
<dbReference type="GO" id="GO:0031071">
    <property type="term" value="F:cysteine desulfurase activity"/>
    <property type="evidence" value="ECO:0007669"/>
    <property type="project" value="UniProtKB-EC"/>
</dbReference>
<dbReference type="PANTHER" id="PTHR11601">
    <property type="entry name" value="CYSTEINE DESULFURYLASE FAMILY MEMBER"/>
    <property type="match status" value="1"/>
</dbReference>
<keyword evidence="8" id="KW-0408">Iron</keyword>
<evidence type="ECO:0000313" key="13">
    <source>
        <dbReference type="EMBL" id="SHH94815.1"/>
    </source>
</evidence>
<evidence type="ECO:0000256" key="4">
    <source>
        <dbReference type="ARBA" id="ARBA00012239"/>
    </source>
</evidence>
<protein>
    <recommendedName>
        <fullName evidence="4">cysteine desulfurase</fullName>
        <ecNumber evidence="4">2.8.1.7</ecNumber>
    </recommendedName>
</protein>
<feature type="domain" description="Aminotransferase class V" evidence="12">
    <location>
        <begin position="5"/>
        <end position="365"/>
    </location>
</feature>
<evidence type="ECO:0000256" key="8">
    <source>
        <dbReference type="ARBA" id="ARBA00023004"/>
    </source>
</evidence>
<dbReference type="EMBL" id="FQXS01000017">
    <property type="protein sequence ID" value="SHH94815.1"/>
    <property type="molecule type" value="Genomic_DNA"/>
</dbReference>
<dbReference type="PROSITE" id="PS00595">
    <property type="entry name" value="AA_TRANSFER_CLASS_5"/>
    <property type="match status" value="1"/>
</dbReference>
<dbReference type="InterPro" id="IPR015424">
    <property type="entry name" value="PyrdxlP-dep_Trfase"/>
</dbReference>
<dbReference type="InterPro" id="IPR015422">
    <property type="entry name" value="PyrdxlP-dep_Trfase_small"/>
</dbReference>
<evidence type="ECO:0000313" key="14">
    <source>
        <dbReference type="Proteomes" id="UP000184139"/>
    </source>
</evidence>
<proteinExistence type="inferred from homology"/>
<dbReference type="GO" id="GO:0051536">
    <property type="term" value="F:iron-sulfur cluster binding"/>
    <property type="evidence" value="ECO:0007669"/>
    <property type="project" value="UniProtKB-KW"/>
</dbReference>
<evidence type="ECO:0000256" key="9">
    <source>
        <dbReference type="ARBA" id="ARBA00023014"/>
    </source>
</evidence>
<dbReference type="AlphaFoldDB" id="A0A1M5X4Q7"/>
<dbReference type="InterPro" id="IPR016454">
    <property type="entry name" value="Cysteine_dSase"/>
</dbReference>
<evidence type="ECO:0000256" key="11">
    <source>
        <dbReference type="RuleBase" id="RU004504"/>
    </source>
</evidence>
<comment type="catalytic activity">
    <reaction evidence="10">
        <text>(sulfur carrier)-H + L-cysteine = (sulfur carrier)-SH + L-alanine</text>
        <dbReference type="Rhea" id="RHEA:43892"/>
        <dbReference type="Rhea" id="RHEA-COMP:14737"/>
        <dbReference type="Rhea" id="RHEA-COMP:14739"/>
        <dbReference type="ChEBI" id="CHEBI:29917"/>
        <dbReference type="ChEBI" id="CHEBI:35235"/>
        <dbReference type="ChEBI" id="CHEBI:57972"/>
        <dbReference type="ChEBI" id="CHEBI:64428"/>
        <dbReference type="EC" id="2.8.1.7"/>
    </reaction>
</comment>
<evidence type="ECO:0000256" key="10">
    <source>
        <dbReference type="ARBA" id="ARBA00050776"/>
    </source>
</evidence>
<comment type="cofactor">
    <cofactor evidence="1 11">
        <name>pyridoxal 5'-phosphate</name>
        <dbReference type="ChEBI" id="CHEBI:597326"/>
    </cofactor>
</comment>
<comment type="function">
    <text evidence="2">Catalyzes the removal of elemental sulfur atoms from cysteine to produce alanine. Seems to participate in the biosynthesis of the nitrogenase metalloclusters by providing the inorganic sulfur required for the Fe-S core formation.</text>
</comment>
<dbReference type="Pfam" id="PF00266">
    <property type="entry name" value="Aminotran_5"/>
    <property type="match status" value="1"/>
</dbReference>
<dbReference type="PIRSF" id="PIRSF005572">
    <property type="entry name" value="NifS"/>
    <property type="match status" value="1"/>
</dbReference>
<dbReference type="InterPro" id="IPR020578">
    <property type="entry name" value="Aminotrans_V_PyrdxlP_BS"/>
</dbReference>
<dbReference type="OrthoDB" id="9808002at2"/>
<evidence type="ECO:0000256" key="6">
    <source>
        <dbReference type="ARBA" id="ARBA00022723"/>
    </source>
</evidence>